<evidence type="ECO:0000259" key="1">
    <source>
        <dbReference type="Pfam" id="PF16012"/>
    </source>
</evidence>
<organism evidence="2 3">
    <name type="scientific">Drosophila suzukii</name>
    <name type="common">Spotted-wing drosophila fruit fly</name>
    <dbReference type="NCBI Taxonomy" id="28584"/>
    <lineage>
        <taxon>Eukaryota</taxon>
        <taxon>Metazoa</taxon>
        <taxon>Ecdysozoa</taxon>
        <taxon>Arthropoda</taxon>
        <taxon>Hexapoda</taxon>
        <taxon>Insecta</taxon>
        <taxon>Pterygota</taxon>
        <taxon>Neoptera</taxon>
        <taxon>Endopterygota</taxon>
        <taxon>Diptera</taxon>
        <taxon>Brachycera</taxon>
        <taxon>Muscomorpha</taxon>
        <taxon>Ephydroidea</taxon>
        <taxon>Drosophilidae</taxon>
        <taxon>Drosophila</taxon>
        <taxon>Sophophora</taxon>
    </lineage>
</organism>
<keyword evidence="2" id="KW-1185">Reference proteome</keyword>
<dbReference type="RefSeq" id="XP_070855001.1">
    <property type="nucleotide sequence ID" value="XM_070998900.1"/>
</dbReference>
<dbReference type="Proteomes" id="UP001652628">
    <property type="component" value="Unplaced"/>
</dbReference>
<feature type="domain" description="DUF4780" evidence="1">
    <location>
        <begin position="22"/>
        <end position="138"/>
    </location>
</feature>
<accession>A0ABM4TYF4</accession>
<reference evidence="3" key="1">
    <citation type="submission" date="2025-08" db="UniProtKB">
        <authorList>
            <consortium name="RefSeq"/>
        </authorList>
    </citation>
    <scope>IDENTIFICATION</scope>
</reference>
<dbReference type="GeneID" id="139354654"/>
<gene>
    <name evidence="3" type="primary">LOC139354654</name>
</gene>
<proteinExistence type="predicted"/>
<name>A0ABM4TYF4_DROSZ</name>
<sequence length="204" mass="21975">MREKPGTSPCCMDAGRYQGSIKVVACDSQRSADLYKQATSKLGEVYEGANIVVLDWCDVPNRSRARIWLPAAIKAPEDILFMLQECNLHLPTNDWKVVKVEEHEGDVNQAVLVMNKESVAPIETARGVLNFGLSAVHIKVNKGDSNAASSSAGNPGTSKAMSAALLLHLTEGGADLVLVQELWVEGGKVAGLGTKEYKLMLDPK</sequence>
<evidence type="ECO:0000313" key="3">
    <source>
        <dbReference type="RefSeq" id="XP_070855001.1"/>
    </source>
</evidence>
<dbReference type="InterPro" id="IPR031961">
    <property type="entry name" value="DUF4780"/>
</dbReference>
<protein>
    <recommendedName>
        <fullName evidence="1">DUF4780 domain-containing protein</fullName>
    </recommendedName>
</protein>
<evidence type="ECO:0000313" key="2">
    <source>
        <dbReference type="Proteomes" id="UP001652628"/>
    </source>
</evidence>
<dbReference type="Pfam" id="PF16012">
    <property type="entry name" value="DUF4780"/>
    <property type="match status" value="1"/>
</dbReference>